<accession>A0A4Y9QSW9</accession>
<feature type="compositionally biased region" description="Low complexity" evidence="1">
    <location>
        <begin position="86"/>
        <end position="98"/>
    </location>
</feature>
<dbReference type="SUPFAM" id="SSF81923">
    <property type="entry name" value="Double Clp-N motif"/>
    <property type="match status" value="1"/>
</dbReference>
<dbReference type="InterPro" id="IPR036628">
    <property type="entry name" value="Clp_N_dom_sf"/>
</dbReference>
<protein>
    <recommendedName>
        <fullName evidence="2">Clp R domain-containing protein</fullName>
    </recommendedName>
</protein>
<dbReference type="Proteomes" id="UP000298127">
    <property type="component" value="Unassembled WGS sequence"/>
</dbReference>
<name>A0A4Y9QSW9_9MICO</name>
<proteinExistence type="predicted"/>
<keyword evidence="4" id="KW-1185">Reference proteome</keyword>
<evidence type="ECO:0000256" key="1">
    <source>
        <dbReference type="SAM" id="MobiDB-lite"/>
    </source>
</evidence>
<feature type="region of interest" description="Disordered" evidence="1">
    <location>
        <begin position="86"/>
        <end position="105"/>
    </location>
</feature>
<evidence type="ECO:0000259" key="2">
    <source>
        <dbReference type="Pfam" id="PF02861"/>
    </source>
</evidence>
<sequence length="171" mass="17673">MRRPDVNGGLAADAHLVAEILSAAEGAALSTGSPRIGPEHLLIGCLTTADPSARAAVAADGIDDRAVRAALARVLDRAVLTGAAPAATSASNDAADPDVLLAGSPPLAEDGSEVLRRARVLSRMHRPRGLQSADVLVAVAELEDGTARAVLDELSVDRQRLFDFRDWAAGR</sequence>
<evidence type="ECO:0000313" key="3">
    <source>
        <dbReference type="EMBL" id="TFV94055.1"/>
    </source>
</evidence>
<dbReference type="InterPro" id="IPR004176">
    <property type="entry name" value="Clp_R_N"/>
</dbReference>
<dbReference type="Gene3D" id="1.10.1780.10">
    <property type="entry name" value="Clp, N-terminal domain"/>
    <property type="match status" value="1"/>
</dbReference>
<dbReference type="AlphaFoldDB" id="A0A4Y9QSW9"/>
<gene>
    <name evidence="3" type="ORF">E4M00_17405</name>
</gene>
<reference evidence="3 4" key="1">
    <citation type="journal article" date="2018" name="J. Microbiol.">
        <title>Leifsonia flava sp. nov., a novel actinobacterium isolated from the rhizosphere of Aquilegia viridiflora.</title>
        <authorList>
            <person name="Cai Y."/>
            <person name="Tao W.Z."/>
            <person name="Ma Y.J."/>
            <person name="Cheng J."/>
            <person name="Zhang M.Y."/>
            <person name="Zhang Y.X."/>
        </authorList>
    </citation>
    <scope>NUCLEOTIDE SEQUENCE [LARGE SCALE GENOMIC DNA]</scope>
    <source>
        <strain evidence="3 4">SYP-B2174</strain>
    </source>
</reference>
<dbReference type="EMBL" id="SPQZ01000010">
    <property type="protein sequence ID" value="TFV94055.1"/>
    <property type="molecule type" value="Genomic_DNA"/>
</dbReference>
<comment type="caution">
    <text evidence="3">The sequence shown here is derived from an EMBL/GenBank/DDBJ whole genome shotgun (WGS) entry which is preliminary data.</text>
</comment>
<evidence type="ECO:0000313" key="4">
    <source>
        <dbReference type="Proteomes" id="UP000298127"/>
    </source>
</evidence>
<dbReference type="Pfam" id="PF02861">
    <property type="entry name" value="Clp_N"/>
    <property type="match status" value="1"/>
</dbReference>
<organism evidence="3 4">
    <name type="scientific">Orlajensenia leifsoniae</name>
    <dbReference type="NCBI Taxonomy" id="2561933"/>
    <lineage>
        <taxon>Bacteria</taxon>
        <taxon>Bacillati</taxon>
        <taxon>Actinomycetota</taxon>
        <taxon>Actinomycetes</taxon>
        <taxon>Micrococcales</taxon>
        <taxon>Microbacteriaceae</taxon>
        <taxon>Orlajensenia</taxon>
    </lineage>
</organism>
<feature type="domain" description="Clp R" evidence="2">
    <location>
        <begin position="17"/>
        <end position="153"/>
    </location>
</feature>